<gene>
    <name evidence="5" type="ORF">GII31_17645</name>
</gene>
<reference evidence="5" key="1">
    <citation type="journal article" date="2021" name="Nat. Microbiol.">
        <title>Cocultivation of an ultrasmall environmental parasitic bacterium with lytic ability against bacteria associated with wastewater foams.</title>
        <authorList>
            <person name="Batinovic S."/>
            <person name="Rose J.J.A."/>
            <person name="Ratcliffe J."/>
            <person name="Seviour R.J."/>
            <person name="Petrovski S."/>
        </authorList>
    </citation>
    <scope>NUCLEOTIDE SEQUENCE</scope>
    <source>
        <strain evidence="5">CON9</strain>
    </source>
</reference>
<feature type="signal peptide" evidence="3">
    <location>
        <begin position="1"/>
        <end position="29"/>
    </location>
</feature>
<protein>
    <submittedName>
        <fullName evidence="5">CocE/NonD family hydrolase</fullName>
    </submittedName>
</protein>
<feature type="chain" id="PRO_5046090952" evidence="3">
    <location>
        <begin position="30"/>
        <end position="765"/>
    </location>
</feature>
<dbReference type="NCBIfam" id="TIGR00976">
    <property type="entry name" value="CocE_NonD"/>
    <property type="match status" value="1"/>
</dbReference>
<keyword evidence="6" id="KW-1185">Reference proteome</keyword>
<evidence type="ECO:0000256" key="3">
    <source>
        <dbReference type="SAM" id="SignalP"/>
    </source>
</evidence>
<feature type="domain" description="Xaa-Pro dipeptidyl-peptidase C-terminal" evidence="4">
    <location>
        <begin position="467"/>
        <end position="732"/>
    </location>
</feature>
<evidence type="ECO:0000256" key="1">
    <source>
        <dbReference type="ARBA" id="ARBA00022801"/>
    </source>
</evidence>
<evidence type="ECO:0000313" key="5">
    <source>
        <dbReference type="EMBL" id="QHN37671.1"/>
    </source>
</evidence>
<dbReference type="InterPro" id="IPR013736">
    <property type="entry name" value="Xaa-Pro_dipept_C"/>
</dbReference>
<dbReference type="Gene3D" id="2.60.120.260">
    <property type="entry name" value="Galactose-binding domain-like"/>
    <property type="match status" value="1"/>
</dbReference>
<evidence type="ECO:0000256" key="2">
    <source>
        <dbReference type="SAM" id="MobiDB-lite"/>
    </source>
</evidence>
<dbReference type="SMART" id="SM00939">
    <property type="entry name" value="PepX_C"/>
    <property type="match status" value="1"/>
</dbReference>
<keyword evidence="1 5" id="KW-0378">Hydrolase</keyword>
<keyword evidence="3" id="KW-0732">Signal</keyword>
<dbReference type="GO" id="GO:0016787">
    <property type="term" value="F:hydrolase activity"/>
    <property type="evidence" value="ECO:0007669"/>
    <property type="project" value="UniProtKB-KW"/>
</dbReference>
<dbReference type="Pfam" id="PF02129">
    <property type="entry name" value="Peptidase_S15"/>
    <property type="match status" value="1"/>
</dbReference>
<dbReference type="Gene3D" id="3.40.50.1820">
    <property type="entry name" value="alpha/beta hydrolase"/>
    <property type="match status" value="1"/>
</dbReference>
<dbReference type="InterPro" id="IPR029058">
    <property type="entry name" value="AB_hydrolase_fold"/>
</dbReference>
<dbReference type="EMBL" id="CP045809">
    <property type="protein sequence ID" value="QHN37671.1"/>
    <property type="molecule type" value="Genomic_DNA"/>
</dbReference>
<evidence type="ECO:0000313" key="6">
    <source>
        <dbReference type="Proteomes" id="UP001059836"/>
    </source>
</evidence>
<organism evidence="5 6">
    <name type="scientific">Gordonia pseudamarae</name>
    <dbReference type="NCBI Taxonomy" id="2831662"/>
    <lineage>
        <taxon>Bacteria</taxon>
        <taxon>Bacillati</taxon>
        <taxon>Actinomycetota</taxon>
        <taxon>Actinomycetes</taxon>
        <taxon>Mycobacteriales</taxon>
        <taxon>Gordoniaceae</taxon>
        <taxon>Gordonia</taxon>
    </lineage>
</organism>
<accession>A0ABX6IRN0</accession>
<dbReference type="InterPro" id="IPR005674">
    <property type="entry name" value="CocE/Ser_esterase"/>
</dbReference>
<dbReference type="Pfam" id="PF08530">
    <property type="entry name" value="PepX_C"/>
    <property type="match status" value="1"/>
</dbReference>
<dbReference type="InterPro" id="IPR000383">
    <property type="entry name" value="Xaa-Pro-like_dom"/>
</dbReference>
<dbReference type="Proteomes" id="UP001059836">
    <property type="component" value="Chromosome"/>
</dbReference>
<evidence type="ECO:0000259" key="4">
    <source>
        <dbReference type="SMART" id="SM00939"/>
    </source>
</evidence>
<name>A0ABX6IRN0_9ACTN</name>
<sequence length="765" mass="80804">MRTWVPFVTALVTAVLLTVTLADPPRADAAVRTGTGAGSVTQAYLVDAEPGARVRLIGPSGAIAGGGRVDRLGSFLVRELAPGPGYRFEVAGRAGNTFAVLSGQPPDRSLYRGQRFGAGYHYVRMRDGVELAVMVRLPVGATMADGPFPTVIEYSGYQAAAPGDVAVGAVRERLGDADPLAASVGVILGGALAPAAGFATVVVQMRGSGCSGGAFDLFDYPTIYDGYDIVEIVAGQPWVAGNKVGMVGISFSGISQLSVAGTRPPGLAAIAPMSITDDLYSTGFPGGIFNTGFANSWITERQKDARPAPDGGQPYARELVRRGDRRCLNNQKLRLRTQNIRRLIEENPTRTPSLLDHRSPSYWASKVDVPVLLTGALQDEQVGAQWTSIIDEFSGKDDVWVKMINGPHLDSVAPQLLGSWYEFLNIFVAKRVPRFSAPLVALAPVVYGASTSTPGTPVRTDRLAGARDVDDARRRFARDPRIQVWFDSGSGSPVPGNISAHWQRGFAAWPPASVGSGTRLTLAARGRLTEAKPAEGKPAAGRAPSSTVSLRPDPGSRPAGTLNAVGASQVPWQGLPPYRWLQAPGRSGLGFISTANDHDVLVVGPASLDLLLASSAGDTDLQATLSEVRPDGRETYVTTGQLRASFRDVTAASTVFEPRRNWLNPRRLRAGFQSVRIALNPVAHVFRKGSRIRITITAPGGDMASWRFDTPATGGRIVDTIALGPGGSSLVLPVVPGGRAGAPLSPCGGQRGRPCRVYRPAFNGG</sequence>
<dbReference type="InterPro" id="IPR008979">
    <property type="entry name" value="Galactose-bd-like_sf"/>
</dbReference>
<feature type="region of interest" description="Disordered" evidence="2">
    <location>
        <begin position="529"/>
        <end position="561"/>
    </location>
</feature>
<dbReference type="SUPFAM" id="SSF49785">
    <property type="entry name" value="Galactose-binding domain-like"/>
    <property type="match status" value="1"/>
</dbReference>
<proteinExistence type="predicted"/>
<dbReference type="SUPFAM" id="SSF53474">
    <property type="entry name" value="alpha/beta-Hydrolases"/>
    <property type="match status" value="1"/>
</dbReference>